<proteinExistence type="inferred from homology"/>
<feature type="transmembrane region" description="Helical" evidence="11">
    <location>
        <begin position="149"/>
        <end position="178"/>
    </location>
</feature>
<comment type="similarity">
    <text evidence="2 11">Belongs to the ABC-2 integral membrane protein family.</text>
</comment>
<sequence length="305" mass="34724">MLLSNALFAIEYPFHAFRFSPILSMTISNATALGRSHGASLRRLLGSLFTYRQLIFELTRREIASRYRGSFMGLAWSLIHPLLMLVVYTFVFSYIFESRWGLANESRVDFAIVLFVGMIVHGFFADCLNRAPMLILYNVNYVKKVIFPLEILPWVVIGSTLFHSLVSVLALLIVQFFLKGALPVTAFLFPLLLMPLIFATAGIAWILASLGTFVRDVGQSIGIITTILMFLSPVFYPVARLPERLQFWMQLNPLAFMIEEGRKVLVFGTFPDVIPWLFYLVAGFGLAWVGFWWFQMTRDGFADVL</sequence>
<dbReference type="InterPro" id="IPR013525">
    <property type="entry name" value="ABC2_TM"/>
</dbReference>
<dbReference type="PROSITE" id="PS51012">
    <property type="entry name" value="ABC_TM2"/>
    <property type="match status" value="1"/>
</dbReference>
<evidence type="ECO:0000256" key="9">
    <source>
        <dbReference type="ARBA" id="ARBA00023047"/>
    </source>
</evidence>
<dbReference type="PRINTS" id="PR00164">
    <property type="entry name" value="ABC2TRNSPORT"/>
</dbReference>
<evidence type="ECO:0000313" key="13">
    <source>
        <dbReference type="EMBL" id="MFD2113216.1"/>
    </source>
</evidence>
<keyword evidence="4 11" id="KW-1003">Cell membrane</keyword>
<dbReference type="RefSeq" id="WP_386027937.1">
    <property type="nucleotide sequence ID" value="NZ_JBHUHX010000047.1"/>
</dbReference>
<dbReference type="Proteomes" id="UP001597337">
    <property type="component" value="Unassembled WGS sequence"/>
</dbReference>
<keyword evidence="6 11" id="KW-0812">Transmembrane</keyword>
<dbReference type="PANTHER" id="PTHR30413:SF10">
    <property type="entry name" value="CAPSULE POLYSACCHARIDE EXPORT INNER-MEMBRANE PROTEIN CTRC"/>
    <property type="match status" value="1"/>
</dbReference>
<keyword evidence="9" id="KW-0625">Polysaccharide transport</keyword>
<evidence type="ECO:0000256" key="4">
    <source>
        <dbReference type="ARBA" id="ARBA00022475"/>
    </source>
</evidence>
<dbReference type="Pfam" id="PF01061">
    <property type="entry name" value="ABC2_membrane"/>
    <property type="match status" value="1"/>
</dbReference>
<reference evidence="14" key="1">
    <citation type="journal article" date="2019" name="Int. J. Syst. Evol. Microbiol.">
        <title>The Global Catalogue of Microorganisms (GCM) 10K type strain sequencing project: providing services to taxonomists for standard genome sequencing and annotation.</title>
        <authorList>
            <consortium name="The Broad Institute Genomics Platform"/>
            <consortium name="The Broad Institute Genome Sequencing Center for Infectious Disease"/>
            <person name="Wu L."/>
            <person name="Ma J."/>
        </authorList>
    </citation>
    <scope>NUCLEOTIDE SEQUENCE [LARGE SCALE GENOMIC DNA]</scope>
    <source>
        <strain evidence="14">KACC 12597</strain>
    </source>
</reference>
<keyword evidence="8 11" id="KW-1133">Transmembrane helix</keyword>
<dbReference type="InterPro" id="IPR000412">
    <property type="entry name" value="ABC_2_transport"/>
</dbReference>
<evidence type="ECO:0000256" key="1">
    <source>
        <dbReference type="ARBA" id="ARBA00004651"/>
    </source>
</evidence>
<feature type="transmembrane region" description="Helical" evidence="11">
    <location>
        <begin position="108"/>
        <end position="128"/>
    </location>
</feature>
<accession>A0ABW4YC51</accession>
<gene>
    <name evidence="13" type="ORF">ACFSJC_15305</name>
</gene>
<evidence type="ECO:0000259" key="12">
    <source>
        <dbReference type="PROSITE" id="PS51012"/>
    </source>
</evidence>
<keyword evidence="7" id="KW-0972">Capsule biogenesis/degradation</keyword>
<comment type="subcellular location">
    <subcellularLocation>
        <location evidence="11">Cell inner membrane</location>
        <topology evidence="11">Multi-pass membrane protein</topology>
    </subcellularLocation>
    <subcellularLocation>
        <location evidence="1">Cell membrane</location>
        <topology evidence="1">Multi-pass membrane protein</topology>
    </subcellularLocation>
</comment>
<keyword evidence="14" id="KW-1185">Reference proteome</keyword>
<protein>
    <recommendedName>
        <fullName evidence="11">Transport permease protein</fullName>
    </recommendedName>
</protein>
<evidence type="ECO:0000256" key="5">
    <source>
        <dbReference type="ARBA" id="ARBA00022597"/>
    </source>
</evidence>
<evidence type="ECO:0000256" key="8">
    <source>
        <dbReference type="ARBA" id="ARBA00022989"/>
    </source>
</evidence>
<evidence type="ECO:0000256" key="2">
    <source>
        <dbReference type="ARBA" id="ARBA00007783"/>
    </source>
</evidence>
<feature type="transmembrane region" description="Helical" evidence="11">
    <location>
        <begin position="71"/>
        <end position="96"/>
    </location>
</feature>
<dbReference type="InterPro" id="IPR047817">
    <property type="entry name" value="ABC2_TM_bact-type"/>
</dbReference>
<dbReference type="EMBL" id="JBHUHX010000047">
    <property type="protein sequence ID" value="MFD2113216.1"/>
    <property type="molecule type" value="Genomic_DNA"/>
</dbReference>
<comment type="caution">
    <text evidence="13">The sequence shown here is derived from an EMBL/GenBank/DDBJ whole genome shotgun (WGS) entry which is preliminary data.</text>
</comment>
<feature type="transmembrane region" description="Helical" evidence="11">
    <location>
        <begin position="220"/>
        <end position="239"/>
    </location>
</feature>
<feature type="transmembrane region" description="Helical" evidence="11">
    <location>
        <begin position="184"/>
        <end position="208"/>
    </location>
</feature>
<name>A0ABW4YC51_9GAMM</name>
<organism evidence="13 14">
    <name type="scientific">Thiorhodococcus fuscus</name>
    <dbReference type="NCBI Taxonomy" id="527200"/>
    <lineage>
        <taxon>Bacteria</taxon>
        <taxon>Pseudomonadati</taxon>
        <taxon>Pseudomonadota</taxon>
        <taxon>Gammaproteobacteria</taxon>
        <taxon>Chromatiales</taxon>
        <taxon>Chromatiaceae</taxon>
        <taxon>Thiorhodococcus</taxon>
    </lineage>
</organism>
<dbReference type="PANTHER" id="PTHR30413">
    <property type="entry name" value="INNER MEMBRANE TRANSPORT PERMEASE"/>
    <property type="match status" value="1"/>
</dbReference>
<evidence type="ECO:0000256" key="11">
    <source>
        <dbReference type="RuleBase" id="RU361157"/>
    </source>
</evidence>
<feature type="transmembrane region" description="Helical" evidence="11">
    <location>
        <begin position="273"/>
        <end position="294"/>
    </location>
</feature>
<evidence type="ECO:0000256" key="7">
    <source>
        <dbReference type="ARBA" id="ARBA00022903"/>
    </source>
</evidence>
<keyword evidence="10 11" id="KW-0472">Membrane</keyword>
<evidence type="ECO:0000256" key="3">
    <source>
        <dbReference type="ARBA" id="ARBA00022448"/>
    </source>
</evidence>
<feature type="domain" description="ABC transmembrane type-2" evidence="12">
    <location>
        <begin position="72"/>
        <end position="297"/>
    </location>
</feature>
<evidence type="ECO:0000256" key="6">
    <source>
        <dbReference type="ARBA" id="ARBA00022692"/>
    </source>
</evidence>
<evidence type="ECO:0000313" key="14">
    <source>
        <dbReference type="Proteomes" id="UP001597337"/>
    </source>
</evidence>
<evidence type="ECO:0000256" key="10">
    <source>
        <dbReference type="ARBA" id="ARBA00023136"/>
    </source>
</evidence>
<keyword evidence="3 11" id="KW-0813">Transport</keyword>
<keyword evidence="5" id="KW-0762">Sugar transport</keyword>